<dbReference type="InterPro" id="IPR038973">
    <property type="entry name" value="MutL/Mlh/Pms-like"/>
</dbReference>
<dbReference type="CDD" id="cd16926">
    <property type="entry name" value="HATPase_MutL-MLH-PMS-like"/>
    <property type="match status" value="1"/>
</dbReference>
<dbReference type="GO" id="GO:0005524">
    <property type="term" value="F:ATP binding"/>
    <property type="evidence" value="ECO:0007669"/>
    <property type="project" value="InterPro"/>
</dbReference>
<dbReference type="InterPro" id="IPR036890">
    <property type="entry name" value="HATPase_C_sf"/>
</dbReference>
<keyword evidence="3" id="KW-1185">Reference proteome</keyword>
<name>A0AAD5RAX9_PARTN</name>
<gene>
    <name evidence="2" type="ORF">KIN20_034905</name>
</gene>
<dbReference type="PANTHER" id="PTHR10073:SF12">
    <property type="entry name" value="DNA MISMATCH REPAIR PROTEIN MLH1"/>
    <property type="match status" value="1"/>
</dbReference>
<dbReference type="EMBL" id="JAHQIW010007172">
    <property type="protein sequence ID" value="KAJ1372690.1"/>
    <property type="molecule type" value="Genomic_DNA"/>
</dbReference>
<dbReference type="AlphaFoldDB" id="A0AAD5RAX9"/>
<dbReference type="SUPFAM" id="SSF55874">
    <property type="entry name" value="ATPase domain of HSP90 chaperone/DNA topoisomerase II/histidine kinase"/>
    <property type="match status" value="1"/>
</dbReference>
<comment type="similarity">
    <text evidence="1">Belongs to the DNA mismatch repair MutL/HexB family.</text>
</comment>
<dbReference type="FunFam" id="3.30.565.10:FF:000079">
    <property type="entry name" value="DNA mismatch repair protein MLH"/>
    <property type="match status" value="1"/>
</dbReference>
<sequence>MVILYDRRHISSGLADSLASPQENLTKRCLWFLGLFDCTMGAIQRLPDDVVNRIAAGEVVVRAANAVKELIENSLDAGATEIIVTVKDGGLGLLQVQDNGKGIHKDDLHIVCERFTTSKLRKFEDLQQMATYGFRGEALSSISHVAKVTITSKTIGQQCAYQAKYIDGKMVSMKASAGLDGTCIAAEDLFYNCPNRRRAFRHHADETNKIADVIMRYSVHRPDVSFSMRRGGGGADFRTSGRGTRSEIITALLGKHCGESMIDFKHSSPRLHYTTEVCLTSPISSSTSRGIQAKKVRLLHTEICDRFAIHRSRFSLSIRTCFIND</sequence>
<evidence type="ECO:0000256" key="1">
    <source>
        <dbReference type="ARBA" id="ARBA00006082"/>
    </source>
</evidence>
<proteinExistence type="inferred from homology"/>
<dbReference type="Gene3D" id="3.30.565.10">
    <property type="entry name" value="Histidine kinase-like ATPase, C-terminal domain"/>
    <property type="match status" value="1"/>
</dbReference>
<organism evidence="2 3">
    <name type="scientific">Parelaphostrongylus tenuis</name>
    <name type="common">Meningeal worm</name>
    <dbReference type="NCBI Taxonomy" id="148309"/>
    <lineage>
        <taxon>Eukaryota</taxon>
        <taxon>Metazoa</taxon>
        <taxon>Ecdysozoa</taxon>
        <taxon>Nematoda</taxon>
        <taxon>Chromadorea</taxon>
        <taxon>Rhabditida</taxon>
        <taxon>Rhabditina</taxon>
        <taxon>Rhabditomorpha</taxon>
        <taxon>Strongyloidea</taxon>
        <taxon>Metastrongylidae</taxon>
        <taxon>Parelaphostrongylus</taxon>
    </lineage>
</organism>
<evidence type="ECO:0000313" key="3">
    <source>
        <dbReference type="Proteomes" id="UP001196413"/>
    </source>
</evidence>
<dbReference type="GO" id="GO:0140664">
    <property type="term" value="F:ATP-dependent DNA damage sensor activity"/>
    <property type="evidence" value="ECO:0007669"/>
    <property type="project" value="InterPro"/>
</dbReference>
<dbReference type="Proteomes" id="UP001196413">
    <property type="component" value="Unassembled WGS sequence"/>
</dbReference>
<dbReference type="GO" id="GO:0006298">
    <property type="term" value="P:mismatch repair"/>
    <property type="evidence" value="ECO:0007669"/>
    <property type="project" value="InterPro"/>
</dbReference>
<dbReference type="GO" id="GO:0032389">
    <property type="term" value="C:MutLalpha complex"/>
    <property type="evidence" value="ECO:0007669"/>
    <property type="project" value="TreeGrafter"/>
</dbReference>
<comment type="caution">
    <text evidence="2">The sequence shown here is derived from an EMBL/GenBank/DDBJ whole genome shotgun (WGS) entry which is preliminary data.</text>
</comment>
<dbReference type="Pfam" id="PF13589">
    <property type="entry name" value="HATPase_c_3"/>
    <property type="match status" value="1"/>
</dbReference>
<dbReference type="NCBIfam" id="TIGR00585">
    <property type="entry name" value="mutl"/>
    <property type="match status" value="1"/>
</dbReference>
<protein>
    <submittedName>
        <fullName evidence="2">Uncharacterized protein</fullName>
    </submittedName>
</protein>
<dbReference type="GO" id="GO:0016887">
    <property type="term" value="F:ATP hydrolysis activity"/>
    <property type="evidence" value="ECO:0007669"/>
    <property type="project" value="InterPro"/>
</dbReference>
<dbReference type="PANTHER" id="PTHR10073">
    <property type="entry name" value="DNA MISMATCH REPAIR PROTEIN MLH, PMS, MUTL"/>
    <property type="match status" value="1"/>
</dbReference>
<evidence type="ECO:0000313" key="2">
    <source>
        <dbReference type="EMBL" id="KAJ1372690.1"/>
    </source>
</evidence>
<dbReference type="GO" id="GO:0030983">
    <property type="term" value="F:mismatched DNA binding"/>
    <property type="evidence" value="ECO:0007669"/>
    <property type="project" value="InterPro"/>
</dbReference>
<reference evidence="2" key="1">
    <citation type="submission" date="2021-06" db="EMBL/GenBank/DDBJ databases">
        <title>Parelaphostrongylus tenuis whole genome reference sequence.</title>
        <authorList>
            <person name="Garwood T.J."/>
            <person name="Larsen P.A."/>
            <person name="Fountain-Jones N.M."/>
            <person name="Garbe J.R."/>
            <person name="Macchietto M.G."/>
            <person name="Kania S.A."/>
            <person name="Gerhold R.W."/>
            <person name="Richards J.E."/>
            <person name="Wolf T.M."/>
        </authorList>
    </citation>
    <scope>NUCLEOTIDE SEQUENCE</scope>
    <source>
        <strain evidence="2">MNPRO001-30</strain>
        <tissue evidence="2">Meninges</tissue>
    </source>
</reference>
<accession>A0AAD5RAX9</accession>
<dbReference type="InterPro" id="IPR002099">
    <property type="entry name" value="MutL/Mlh/PMS"/>
</dbReference>
<dbReference type="InterPro" id="IPR014762">
    <property type="entry name" value="DNA_mismatch_repair_CS"/>
</dbReference>
<dbReference type="PROSITE" id="PS00058">
    <property type="entry name" value="DNA_MISMATCH_REPAIR_1"/>
    <property type="match status" value="1"/>
</dbReference>